<gene>
    <name evidence="1" type="ORF">GCWU0000282_001618</name>
</gene>
<dbReference type="EMBL" id="ACIL03000013">
    <property type="protein sequence ID" value="ESL02748.1"/>
    <property type="molecule type" value="Genomic_DNA"/>
</dbReference>
<proteinExistence type="predicted"/>
<dbReference type="HOGENOM" id="CLU_2895738_0_0_9"/>
<reference evidence="1 2" key="1">
    <citation type="submission" date="2013-06" db="EMBL/GenBank/DDBJ databases">
        <authorList>
            <person name="Weinstock G."/>
            <person name="Sodergren E."/>
            <person name="Clifton S."/>
            <person name="Fulton L."/>
            <person name="Fulton B."/>
            <person name="Courtney L."/>
            <person name="Fronick C."/>
            <person name="Harrison M."/>
            <person name="Strong C."/>
            <person name="Farmer C."/>
            <person name="Delahaunty K."/>
            <person name="Markovic C."/>
            <person name="Hall O."/>
            <person name="Minx P."/>
            <person name="Tomlinson C."/>
            <person name="Mitreva M."/>
            <person name="Nelson J."/>
            <person name="Hou S."/>
            <person name="Wollam A."/>
            <person name="Pepin K.H."/>
            <person name="Johnson M."/>
            <person name="Bhonagiri V."/>
            <person name="Nash W.E."/>
            <person name="Warren W."/>
            <person name="Chinwalla A."/>
            <person name="Mardis E.R."/>
            <person name="Wilson R.K."/>
        </authorList>
    </citation>
    <scope>NUCLEOTIDE SEQUENCE [LARGE SCALE GENOMIC DNA]</scope>
    <source>
        <strain evidence="1 2">ATCC 51271</strain>
    </source>
</reference>
<sequence>MSYNNYYNFYFSYYSVNFYKGIKFFPVIVAHIYVNSKLSISFLYLAGISKFIFSKISAIIAI</sequence>
<protein>
    <submittedName>
        <fullName evidence="1">Uncharacterized protein</fullName>
    </submittedName>
</protein>
<name>V2Y1A6_9FIRM</name>
<keyword evidence="2" id="KW-1185">Reference proteome</keyword>
<dbReference type="STRING" id="592026.GCWU0000282_001618"/>
<evidence type="ECO:0000313" key="2">
    <source>
        <dbReference type="Proteomes" id="UP000018227"/>
    </source>
</evidence>
<comment type="caution">
    <text evidence="1">The sequence shown here is derived from an EMBL/GenBank/DDBJ whole genome shotgun (WGS) entry which is preliminary data.</text>
</comment>
<organism evidence="1 2">
    <name type="scientific">Catonella morbi ATCC 51271</name>
    <dbReference type="NCBI Taxonomy" id="592026"/>
    <lineage>
        <taxon>Bacteria</taxon>
        <taxon>Bacillati</taxon>
        <taxon>Bacillota</taxon>
        <taxon>Clostridia</taxon>
        <taxon>Lachnospirales</taxon>
        <taxon>Lachnospiraceae</taxon>
        <taxon>Catonella</taxon>
    </lineage>
</organism>
<accession>V2Y1A6</accession>
<dbReference type="Proteomes" id="UP000018227">
    <property type="component" value="Unassembled WGS sequence"/>
</dbReference>
<dbReference type="AlphaFoldDB" id="V2Y1A6"/>
<evidence type="ECO:0000313" key="1">
    <source>
        <dbReference type="EMBL" id="ESL02748.1"/>
    </source>
</evidence>